<reference evidence="1 2" key="1">
    <citation type="submission" date="2024-09" db="EMBL/GenBank/DDBJ databases">
        <authorList>
            <person name="Sun Q."/>
            <person name="Mori K."/>
        </authorList>
    </citation>
    <scope>NUCLEOTIDE SEQUENCE [LARGE SCALE GENOMIC DNA]</scope>
    <source>
        <strain evidence="1 2">JCM 3143</strain>
    </source>
</reference>
<dbReference type="Proteomes" id="UP001589532">
    <property type="component" value="Unassembled WGS sequence"/>
</dbReference>
<dbReference type="RefSeq" id="WP_378520703.1">
    <property type="nucleotide sequence ID" value="NZ_BAAAXV010000005.1"/>
</dbReference>
<name>A0ABV5RRA4_9ACTN</name>
<gene>
    <name evidence="1" type="ORF">ACFFSA_01595</name>
</gene>
<evidence type="ECO:0000313" key="2">
    <source>
        <dbReference type="Proteomes" id="UP001589532"/>
    </source>
</evidence>
<dbReference type="EMBL" id="JBHMBW010000002">
    <property type="protein sequence ID" value="MFB9621763.1"/>
    <property type="molecule type" value="Genomic_DNA"/>
</dbReference>
<protein>
    <submittedName>
        <fullName evidence="1">Uncharacterized protein</fullName>
    </submittedName>
</protein>
<sequence>MRLTPVGEQLRKDLWPLYAGLKDSMQRAKVAAQGKTARLRIIVDGCNGRLIRTGC</sequence>
<organism evidence="1 2">
    <name type="scientific">Nonomuraea helvata</name>
    <dbReference type="NCBI Taxonomy" id="37484"/>
    <lineage>
        <taxon>Bacteria</taxon>
        <taxon>Bacillati</taxon>
        <taxon>Actinomycetota</taxon>
        <taxon>Actinomycetes</taxon>
        <taxon>Streptosporangiales</taxon>
        <taxon>Streptosporangiaceae</taxon>
        <taxon>Nonomuraea</taxon>
    </lineage>
</organism>
<comment type="caution">
    <text evidence="1">The sequence shown here is derived from an EMBL/GenBank/DDBJ whole genome shotgun (WGS) entry which is preliminary data.</text>
</comment>
<proteinExistence type="predicted"/>
<evidence type="ECO:0000313" key="1">
    <source>
        <dbReference type="EMBL" id="MFB9621763.1"/>
    </source>
</evidence>
<keyword evidence="2" id="KW-1185">Reference proteome</keyword>
<accession>A0ABV5RRA4</accession>